<dbReference type="RefSeq" id="WP_202060973.1">
    <property type="nucleotide sequence ID" value="NZ_JAEQMY010000020.1"/>
</dbReference>
<evidence type="ECO:0000313" key="6">
    <source>
        <dbReference type="Proteomes" id="UP000605848"/>
    </source>
</evidence>
<dbReference type="GO" id="GO:0016491">
    <property type="term" value="F:oxidoreductase activity"/>
    <property type="evidence" value="ECO:0007669"/>
    <property type="project" value="UniProtKB-KW"/>
</dbReference>
<comment type="caution">
    <text evidence="5">The sequence shown here is derived from an EMBL/GenBank/DDBJ whole genome shotgun (WGS) entry which is preliminary data.</text>
</comment>
<dbReference type="InterPro" id="IPR036188">
    <property type="entry name" value="FAD/NAD-bd_sf"/>
</dbReference>
<dbReference type="PRINTS" id="PR00469">
    <property type="entry name" value="PNDRDTASEII"/>
</dbReference>
<reference evidence="5" key="1">
    <citation type="submission" date="2021-01" db="EMBL/GenBank/DDBJ databases">
        <title>Microvirga sp.</title>
        <authorList>
            <person name="Kim M.K."/>
        </authorList>
    </citation>
    <scope>NUCLEOTIDE SEQUENCE</scope>
    <source>
        <strain evidence="5">5420S-16</strain>
    </source>
</reference>
<dbReference type="PANTHER" id="PTHR48105">
    <property type="entry name" value="THIOREDOXIN REDUCTASE 1-RELATED-RELATED"/>
    <property type="match status" value="1"/>
</dbReference>
<keyword evidence="2" id="KW-0285">Flavoprotein</keyword>
<evidence type="ECO:0000313" key="5">
    <source>
        <dbReference type="EMBL" id="MBL0405313.1"/>
    </source>
</evidence>
<dbReference type="Pfam" id="PF07992">
    <property type="entry name" value="Pyr_redox_2"/>
    <property type="match status" value="1"/>
</dbReference>
<evidence type="ECO:0000256" key="3">
    <source>
        <dbReference type="ARBA" id="ARBA00023002"/>
    </source>
</evidence>
<evidence type="ECO:0000259" key="4">
    <source>
        <dbReference type="Pfam" id="PF07992"/>
    </source>
</evidence>
<keyword evidence="3" id="KW-0560">Oxidoreductase</keyword>
<evidence type="ECO:0000256" key="1">
    <source>
        <dbReference type="ARBA" id="ARBA00018719"/>
    </source>
</evidence>
<dbReference type="EMBL" id="JAEQMY010000020">
    <property type="protein sequence ID" value="MBL0405313.1"/>
    <property type="molecule type" value="Genomic_DNA"/>
</dbReference>
<keyword evidence="6" id="KW-1185">Reference proteome</keyword>
<dbReference type="PRINTS" id="PR00368">
    <property type="entry name" value="FADPNR"/>
</dbReference>
<dbReference type="InterPro" id="IPR050097">
    <property type="entry name" value="Ferredoxin-NADP_redctase_2"/>
</dbReference>
<proteinExistence type="predicted"/>
<dbReference type="InterPro" id="IPR023753">
    <property type="entry name" value="FAD/NAD-binding_dom"/>
</dbReference>
<name>A0A937CXE6_9HYPH</name>
<dbReference type="Gene3D" id="3.50.50.60">
    <property type="entry name" value="FAD/NAD(P)-binding domain"/>
    <property type="match status" value="2"/>
</dbReference>
<evidence type="ECO:0000256" key="2">
    <source>
        <dbReference type="ARBA" id="ARBA00022630"/>
    </source>
</evidence>
<dbReference type="AlphaFoldDB" id="A0A937CXE6"/>
<protein>
    <recommendedName>
        <fullName evidence="1">Thioredoxin reductase</fullName>
    </recommendedName>
</protein>
<feature type="domain" description="FAD/NAD(P)-binding" evidence="4">
    <location>
        <begin position="3"/>
        <end position="141"/>
    </location>
</feature>
<gene>
    <name evidence="5" type="ORF">JKG68_15185</name>
</gene>
<sequence length="297" mass="31235">MNYDVIIIGGSYAGLAAGLQLARARRRVLVEDAGMRRNRFAGASHGFLTQDGTPAAEIAARGRSQLMAYDNVEWLPGEATHAEAAEMGFRITVAAAGREATGRRLVLALGVRDELPNIPGLEERWGRSVFHCPYCHGYELDRGRIGVLATSPKSLHHALMLPDWGPTTFFLNEAFTPDAGQTEQLRSRGITVVDGPVGRLEGDGVTLVMGDGRVFPLEGLFTLPRTSVASPVAAQLGCAFDEGPMGSFIRTDAVKATTVPGVFACGDAARMAGSVSLAVGDGALAGAAAHQSLIFGS</sequence>
<accession>A0A937CXE6</accession>
<dbReference type="Proteomes" id="UP000605848">
    <property type="component" value="Unassembled WGS sequence"/>
</dbReference>
<organism evidence="5 6">
    <name type="scientific">Microvirga aerilata</name>
    <dbReference type="NCBI Taxonomy" id="670292"/>
    <lineage>
        <taxon>Bacteria</taxon>
        <taxon>Pseudomonadati</taxon>
        <taxon>Pseudomonadota</taxon>
        <taxon>Alphaproteobacteria</taxon>
        <taxon>Hyphomicrobiales</taxon>
        <taxon>Methylobacteriaceae</taxon>
        <taxon>Microvirga</taxon>
    </lineage>
</organism>
<dbReference type="SUPFAM" id="SSF51905">
    <property type="entry name" value="FAD/NAD(P)-binding domain"/>
    <property type="match status" value="1"/>
</dbReference>